<reference evidence="1 2" key="1">
    <citation type="journal article" date="2011" name="Stand. Genomic Sci.">
        <title>Complete genome sequence of Haliscomenobacter hydrossis type strain (O).</title>
        <authorList>
            <consortium name="US DOE Joint Genome Institute (JGI-PGF)"/>
            <person name="Daligault H."/>
            <person name="Lapidus A."/>
            <person name="Zeytun A."/>
            <person name="Nolan M."/>
            <person name="Lucas S."/>
            <person name="Del Rio T.G."/>
            <person name="Tice H."/>
            <person name="Cheng J.F."/>
            <person name="Tapia R."/>
            <person name="Han C."/>
            <person name="Goodwin L."/>
            <person name="Pitluck S."/>
            <person name="Liolios K."/>
            <person name="Pagani I."/>
            <person name="Ivanova N."/>
            <person name="Huntemann M."/>
            <person name="Mavromatis K."/>
            <person name="Mikhailova N."/>
            <person name="Pati A."/>
            <person name="Chen A."/>
            <person name="Palaniappan K."/>
            <person name="Land M."/>
            <person name="Hauser L."/>
            <person name="Brambilla E.M."/>
            <person name="Rohde M."/>
            <person name="Verbarg S."/>
            <person name="Goker M."/>
            <person name="Bristow J."/>
            <person name="Eisen J.A."/>
            <person name="Markowitz V."/>
            <person name="Hugenholtz P."/>
            <person name="Kyrpides N.C."/>
            <person name="Klenk H.P."/>
            <person name="Woyke T."/>
        </authorList>
    </citation>
    <scope>NUCLEOTIDE SEQUENCE [LARGE SCALE GENOMIC DNA]</scope>
    <source>
        <strain evidence="2">ATCC 27775 / DSM 1100 / LMG 10767 / O</strain>
    </source>
</reference>
<dbReference type="STRING" id="760192.Halhy_3231"/>
<organism evidence="1 2">
    <name type="scientific">Haliscomenobacter hydrossis (strain ATCC 27775 / DSM 1100 / LMG 10767 / O)</name>
    <dbReference type="NCBI Taxonomy" id="760192"/>
    <lineage>
        <taxon>Bacteria</taxon>
        <taxon>Pseudomonadati</taxon>
        <taxon>Bacteroidota</taxon>
        <taxon>Saprospiria</taxon>
        <taxon>Saprospirales</taxon>
        <taxon>Haliscomenobacteraceae</taxon>
        <taxon>Haliscomenobacter</taxon>
    </lineage>
</organism>
<sequence length="477" mass="55307">MKRIYLDWNVVSNLKRESYQKLKELLLDKNYSLLIPYSSAHFDDLMKSNMEGNVYFNQDMENLTTLCGDHLLTWDLKLGIIPSKCLLENYQIDHVDKKELSKHMDFNFLVEDLDEGCQELGIPRMGNLLKTLWTFHPTGIEITEENSGMLKKMFPNLTSDSSMWDLLQDIGPFAQKLMQDREYYKDFRKSINESGFKVEANSGNWDAEDVIHNIDSFLMRMGVDMSCVDLATTSFKDDAKSNTHYNRFTSSYNMLDMIGYKSDKLPKQTDSFQNVATDGEHAFFASYCDIFVVGDKKLASKAQVLYHEFNIDTLIVSPDDFQDDFENIIGKIGKNDFELLEEVVAAMSYESPIEYRPSTEDHPVEVSVYKLPFKYFDYFTHVIHSIDFKEKVNVLTFMFSGKYQSKFAFFTELESLFDQATKSYGITFDDYDSVKNKFVYDDNFGGAYWSMGNIFVHLGRQEVNSLPSISFSWPNTE</sequence>
<keyword evidence="2" id="KW-1185">Reference proteome</keyword>
<dbReference type="OrthoDB" id="1413206at2"/>
<dbReference type="eggNOG" id="ENOG5032I2A">
    <property type="taxonomic scope" value="Bacteria"/>
</dbReference>
<protein>
    <submittedName>
        <fullName evidence="1">Uncharacterized protein</fullName>
    </submittedName>
</protein>
<accession>F4KS04</accession>
<name>F4KS04_HALH1</name>
<proteinExistence type="predicted"/>
<dbReference type="EMBL" id="CP002691">
    <property type="protein sequence ID" value="AEE51091.1"/>
    <property type="molecule type" value="Genomic_DNA"/>
</dbReference>
<gene>
    <name evidence="1" type="ordered locus">Halhy_3231</name>
</gene>
<dbReference type="RefSeq" id="WP_013765632.1">
    <property type="nucleotide sequence ID" value="NC_015510.1"/>
</dbReference>
<dbReference type="KEGG" id="hhy:Halhy_3231"/>
<dbReference type="HOGENOM" id="CLU_591414_0_0_10"/>
<dbReference type="Proteomes" id="UP000008461">
    <property type="component" value="Chromosome"/>
</dbReference>
<reference key="2">
    <citation type="submission" date="2011-04" db="EMBL/GenBank/DDBJ databases">
        <title>Complete sequence of chromosome of Haliscomenobacter hydrossis DSM 1100.</title>
        <authorList>
            <consortium name="US DOE Joint Genome Institute (JGI-PGF)"/>
            <person name="Lucas S."/>
            <person name="Han J."/>
            <person name="Lapidus A."/>
            <person name="Bruce D."/>
            <person name="Goodwin L."/>
            <person name="Pitluck S."/>
            <person name="Peters L."/>
            <person name="Kyrpides N."/>
            <person name="Mavromatis K."/>
            <person name="Ivanova N."/>
            <person name="Ovchinnikova G."/>
            <person name="Pagani I."/>
            <person name="Daligault H."/>
            <person name="Detter J.C."/>
            <person name="Han C."/>
            <person name="Land M."/>
            <person name="Hauser L."/>
            <person name="Markowitz V."/>
            <person name="Cheng J.-F."/>
            <person name="Hugenholtz P."/>
            <person name="Woyke T."/>
            <person name="Wu D."/>
            <person name="Verbarg S."/>
            <person name="Frueling A."/>
            <person name="Brambilla E."/>
            <person name="Klenk H.-P."/>
            <person name="Eisen J.A."/>
        </authorList>
    </citation>
    <scope>NUCLEOTIDE SEQUENCE</scope>
    <source>
        <strain>DSM 1100</strain>
    </source>
</reference>
<evidence type="ECO:0000313" key="1">
    <source>
        <dbReference type="EMBL" id="AEE51091.1"/>
    </source>
</evidence>
<dbReference type="AlphaFoldDB" id="F4KS04"/>
<evidence type="ECO:0000313" key="2">
    <source>
        <dbReference type="Proteomes" id="UP000008461"/>
    </source>
</evidence>